<sequence>MCSMSLTALAESHFMPAQPVPVYLINIDRATDRLAEIQRQSDELGIRFERVDGVDGGLLPRDQWVDVDHLRFQRRHGRIILPGEYGCYRSHLMALRQFLANGGEMAIIIEDDVALDADFLARAMAAKKAAPTADLIKLVNHRWGGFRVATRSDKGDAIGRCLFGPQGSTACYLVTRSGAQKIVKSLAIMSLPWDVAVERGWDMQTSIFSTRTNIVGFSRLQKSTMIGWRRDYRAAKSSAWRRVPAHLFRTWDFFRRIAYVLTTQ</sequence>
<dbReference type="AlphaFoldDB" id="A0A1C3UT50"/>
<dbReference type="InterPro" id="IPR002654">
    <property type="entry name" value="Glyco_trans_25"/>
</dbReference>
<evidence type="ECO:0000313" key="2">
    <source>
        <dbReference type="EMBL" id="SCB18673.1"/>
    </source>
</evidence>
<dbReference type="EMBL" id="FMAF01000003">
    <property type="protein sequence ID" value="SCB18673.1"/>
    <property type="molecule type" value="Genomic_DNA"/>
</dbReference>
<dbReference type="GO" id="GO:0016740">
    <property type="term" value="F:transferase activity"/>
    <property type="evidence" value="ECO:0007669"/>
    <property type="project" value="UniProtKB-KW"/>
</dbReference>
<name>A0A1C3UT50_9HYPH</name>
<evidence type="ECO:0000259" key="1">
    <source>
        <dbReference type="Pfam" id="PF01755"/>
    </source>
</evidence>
<protein>
    <submittedName>
        <fullName evidence="2">Glycosyl transferase, family 25</fullName>
    </submittedName>
</protein>
<proteinExistence type="predicted"/>
<evidence type="ECO:0000313" key="3">
    <source>
        <dbReference type="Proteomes" id="UP000199205"/>
    </source>
</evidence>
<dbReference type="SUPFAM" id="SSF53448">
    <property type="entry name" value="Nucleotide-diphospho-sugar transferases"/>
    <property type="match status" value="1"/>
</dbReference>
<keyword evidence="2" id="KW-0808">Transferase</keyword>
<dbReference type="InterPro" id="IPR029044">
    <property type="entry name" value="Nucleotide-diphossugar_trans"/>
</dbReference>
<dbReference type="Proteomes" id="UP000199205">
    <property type="component" value="Unassembled WGS sequence"/>
</dbReference>
<dbReference type="Pfam" id="PF01755">
    <property type="entry name" value="Glyco_transf_25"/>
    <property type="match status" value="1"/>
</dbReference>
<organism evidence="2 3">
    <name type="scientific">Rhizobium lusitanum</name>
    <dbReference type="NCBI Taxonomy" id="293958"/>
    <lineage>
        <taxon>Bacteria</taxon>
        <taxon>Pseudomonadati</taxon>
        <taxon>Pseudomonadota</taxon>
        <taxon>Alphaproteobacteria</taxon>
        <taxon>Hyphomicrobiales</taxon>
        <taxon>Rhizobiaceae</taxon>
        <taxon>Rhizobium/Agrobacterium group</taxon>
        <taxon>Rhizobium</taxon>
    </lineage>
</organism>
<accession>A0A1C3UT50</accession>
<feature type="domain" description="Glycosyl transferase family 25" evidence="1">
    <location>
        <begin position="21"/>
        <end position="195"/>
    </location>
</feature>
<reference evidence="2 3" key="1">
    <citation type="submission" date="2016-08" db="EMBL/GenBank/DDBJ databases">
        <authorList>
            <person name="Seilhamer J.J."/>
        </authorList>
    </citation>
    <scope>NUCLEOTIDE SEQUENCE [LARGE SCALE GENOMIC DNA]</scope>
    <source>
        <strain evidence="2 3">P1-7</strain>
    </source>
</reference>
<gene>
    <name evidence="2" type="ORF">GA0061101_103295</name>
</gene>
<dbReference type="CDD" id="cd06532">
    <property type="entry name" value="Glyco_transf_25"/>
    <property type="match status" value="1"/>
</dbReference>